<gene>
    <name evidence="5" type="ORF">DW011_02860</name>
    <name evidence="4" type="ORF">DW780_28270</name>
    <name evidence="3" type="ORF">GAN75_21370</name>
    <name evidence="2" type="ORF">GAO51_27075</name>
    <name evidence="6" type="ORF">KQP68_07875</name>
    <name evidence="7" type="ORF">KQP74_15355</name>
</gene>
<evidence type="ECO:0000313" key="10">
    <source>
        <dbReference type="Proteomes" id="UP000436825"/>
    </source>
</evidence>
<reference evidence="10 11" key="2">
    <citation type="journal article" date="2019" name="Nat. Med.">
        <title>A library of human gut bacterial isolates paired with longitudinal multiomics data enables mechanistic microbiome research.</title>
        <authorList>
            <person name="Poyet M."/>
            <person name="Groussin M."/>
            <person name="Gibbons S.M."/>
            <person name="Avila-Pacheco J."/>
            <person name="Jiang X."/>
            <person name="Kearney S.M."/>
            <person name="Perrotta A.R."/>
            <person name="Berdy B."/>
            <person name="Zhao S."/>
            <person name="Lieberman T.D."/>
            <person name="Swanson P.K."/>
            <person name="Smith M."/>
            <person name="Roesemann S."/>
            <person name="Alexander J.E."/>
            <person name="Rich S.A."/>
            <person name="Livny J."/>
            <person name="Vlamakis H."/>
            <person name="Clish C."/>
            <person name="Bullock K."/>
            <person name="Deik A."/>
            <person name="Scott J."/>
            <person name="Pierce K.A."/>
            <person name="Xavier R.J."/>
            <person name="Alm E.J."/>
        </authorList>
    </citation>
    <scope>NUCLEOTIDE SEQUENCE [LARGE SCALE GENOMIC DNA]</scope>
    <source>
        <strain evidence="3 10">BIOML-A160</strain>
        <strain evidence="2 11">BIOML-A188</strain>
    </source>
</reference>
<keyword evidence="1" id="KW-0812">Transmembrane</keyword>
<evidence type="ECO:0000313" key="5">
    <source>
        <dbReference type="EMBL" id="RHL63569.1"/>
    </source>
</evidence>
<dbReference type="EMBL" id="WCSY01000042">
    <property type="protein sequence ID" value="KAB4304899.1"/>
    <property type="molecule type" value="Genomic_DNA"/>
</dbReference>
<dbReference type="Proteomes" id="UP000436825">
    <property type="component" value="Unassembled WGS sequence"/>
</dbReference>
<dbReference type="Proteomes" id="UP001156218">
    <property type="component" value="Chromosome"/>
</dbReference>
<evidence type="ECO:0000313" key="12">
    <source>
        <dbReference type="Proteomes" id="UP001156218"/>
    </source>
</evidence>
<dbReference type="AlphaFoldDB" id="A0A139K2G2"/>
<dbReference type="Proteomes" id="UP001162960">
    <property type="component" value="Chromosome"/>
</dbReference>
<organism evidence="4 9">
    <name type="scientific">Bacteroides thetaiotaomicron</name>
    <dbReference type="NCBI Taxonomy" id="818"/>
    <lineage>
        <taxon>Bacteria</taxon>
        <taxon>Pseudomonadati</taxon>
        <taxon>Bacteroidota</taxon>
        <taxon>Bacteroidia</taxon>
        <taxon>Bacteroidales</taxon>
        <taxon>Bacteroidaceae</taxon>
        <taxon>Bacteroides</taxon>
    </lineage>
</organism>
<keyword evidence="1" id="KW-0472">Membrane</keyword>
<dbReference type="EMBL" id="CP083680">
    <property type="protein sequence ID" value="UYU68187.1"/>
    <property type="molecule type" value="Genomic_DNA"/>
</dbReference>
<evidence type="ECO:0000313" key="7">
    <source>
        <dbReference type="EMBL" id="UYU89321.1"/>
    </source>
</evidence>
<reference evidence="6 12" key="3">
    <citation type="submission" date="2021-06" db="EMBL/GenBank/DDBJ databases">
        <title>Interrogation of the integrated mobile genetic elements in gut-associated Bacteroides with a consensus prediction approach.</title>
        <authorList>
            <person name="Campbell D.E."/>
            <person name="Leigh J.R."/>
            <person name="Kim T."/>
            <person name="England W."/>
            <person name="Whitaker R.J."/>
            <person name="Degnan P.H."/>
        </authorList>
    </citation>
    <scope>NUCLEOTIDE SEQUENCE [LARGE SCALE GENOMIC DNA]</scope>
    <source>
        <strain evidence="7">VPI-3443</strain>
        <strain evidence="6 12">WAL8669</strain>
    </source>
</reference>
<accession>A0A139K2G2</accession>
<evidence type="ECO:0000256" key="1">
    <source>
        <dbReference type="SAM" id="Phobius"/>
    </source>
</evidence>
<dbReference type="Proteomes" id="UP000283616">
    <property type="component" value="Unassembled WGS sequence"/>
</dbReference>
<evidence type="ECO:0000313" key="8">
    <source>
        <dbReference type="Proteomes" id="UP000283616"/>
    </source>
</evidence>
<sequence>MELIEETRKICVQERTKSILFWISNVLLTYGIGALTLFEQYLSFFEQILSLPTQNEGLLIDDF</sequence>
<evidence type="ECO:0000313" key="6">
    <source>
        <dbReference type="EMBL" id="UYU68187.1"/>
    </source>
</evidence>
<feature type="transmembrane region" description="Helical" evidence="1">
    <location>
        <begin position="20"/>
        <end position="38"/>
    </location>
</feature>
<dbReference type="EMBL" id="CP083685">
    <property type="protein sequence ID" value="UYU89321.1"/>
    <property type="molecule type" value="Genomic_DNA"/>
</dbReference>
<reference evidence="8 9" key="1">
    <citation type="submission" date="2018-08" db="EMBL/GenBank/DDBJ databases">
        <title>A genome reference for cultivated species of the human gut microbiota.</title>
        <authorList>
            <person name="Zou Y."/>
            <person name="Xue W."/>
            <person name="Luo G."/>
        </authorList>
    </citation>
    <scope>NUCLEOTIDE SEQUENCE [LARGE SCALE GENOMIC DNA]</scope>
    <source>
        <strain evidence="5 8">AF37-12</strain>
        <strain evidence="4 9">AM30-26</strain>
    </source>
</reference>
<proteinExistence type="predicted"/>
<dbReference type="EMBL" id="WCRW01000018">
    <property type="protein sequence ID" value="KAB4452170.1"/>
    <property type="molecule type" value="Genomic_DNA"/>
</dbReference>
<dbReference type="EMBL" id="QSJP01000051">
    <property type="protein sequence ID" value="RHD78820.1"/>
    <property type="molecule type" value="Genomic_DNA"/>
</dbReference>
<evidence type="ECO:0000313" key="3">
    <source>
        <dbReference type="EMBL" id="KAB4452170.1"/>
    </source>
</evidence>
<dbReference type="RefSeq" id="WP_008763856.1">
    <property type="nucleotide sequence ID" value="NZ_BAABXH010000007.1"/>
</dbReference>
<dbReference type="EMBL" id="QROV01000003">
    <property type="protein sequence ID" value="RHL63569.1"/>
    <property type="molecule type" value="Genomic_DNA"/>
</dbReference>
<evidence type="ECO:0000313" key="4">
    <source>
        <dbReference type="EMBL" id="RHD78820.1"/>
    </source>
</evidence>
<keyword evidence="1" id="KW-1133">Transmembrane helix</keyword>
<dbReference type="Proteomes" id="UP000284785">
    <property type="component" value="Unassembled WGS sequence"/>
</dbReference>
<dbReference type="Proteomes" id="UP000440614">
    <property type="component" value="Unassembled WGS sequence"/>
</dbReference>
<name>A0A139K2G2_BACT4</name>
<evidence type="ECO:0000313" key="11">
    <source>
        <dbReference type="Proteomes" id="UP000440614"/>
    </source>
</evidence>
<protein>
    <submittedName>
        <fullName evidence="4">Uncharacterized protein</fullName>
    </submittedName>
</protein>
<evidence type="ECO:0000313" key="2">
    <source>
        <dbReference type="EMBL" id="KAB4304899.1"/>
    </source>
</evidence>
<evidence type="ECO:0000313" key="9">
    <source>
        <dbReference type="Proteomes" id="UP000284785"/>
    </source>
</evidence>